<dbReference type="PANTHER" id="PTHR46401:SF2">
    <property type="entry name" value="GLYCOSYLTRANSFERASE WBBK-RELATED"/>
    <property type="match status" value="1"/>
</dbReference>
<evidence type="ECO:0000256" key="1">
    <source>
        <dbReference type="ARBA" id="ARBA00022679"/>
    </source>
</evidence>
<dbReference type="GO" id="GO:0009103">
    <property type="term" value="P:lipopolysaccharide biosynthetic process"/>
    <property type="evidence" value="ECO:0007669"/>
    <property type="project" value="TreeGrafter"/>
</dbReference>
<comment type="caution">
    <text evidence="4">The sequence shown here is derived from an EMBL/GenBank/DDBJ whole genome shotgun (WGS) entry which is preliminary data.</text>
</comment>
<protein>
    <recommendedName>
        <fullName evidence="6">Glycosyl transferase family 1 domain-containing protein</fullName>
    </recommendedName>
</protein>
<feature type="domain" description="Glycosyl transferase family 1" evidence="2">
    <location>
        <begin position="214"/>
        <end position="357"/>
    </location>
</feature>
<keyword evidence="1" id="KW-0808">Transferase</keyword>
<dbReference type="InterPro" id="IPR028098">
    <property type="entry name" value="Glyco_trans_4-like_N"/>
</dbReference>
<gene>
    <name evidence="4" type="ORF">A2866_05295</name>
</gene>
<feature type="domain" description="Glycosyltransferase subfamily 4-like N-terminal" evidence="3">
    <location>
        <begin position="15"/>
        <end position="180"/>
    </location>
</feature>
<dbReference type="Pfam" id="PF00534">
    <property type="entry name" value="Glycos_transf_1"/>
    <property type="match status" value="1"/>
</dbReference>
<organism evidence="4 5">
    <name type="scientific">Candidatus Roizmanbacteria bacterium RIFCSPHIGHO2_01_FULL_39_8</name>
    <dbReference type="NCBI Taxonomy" id="1802033"/>
    <lineage>
        <taxon>Bacteria</taxon>
        <taxon>Candidatus Roizmaniibacteriota</taxon>
    </lineage>
</organism>
<dbReference type="GO" id="GO:0016757">
    <property type="term" value="F:glycosyltransferase activity"/>
    <property type="evidence" value="ECO:0007669"/>
    <property type="project" value="InterPro"/>
</dbReference>
<evidence type="ECO:0000259" key="3">
    <source>
        <dbReference type="Pfam" id="PF13439"/>
    </source>
</evidence>
<dbReference type="PANTHER" id="PTHR46401">
    <property type="entry name" value="GLYCOSYLTRANSFERASE WBBK-RELATED"/>
    <property type="match status" value="1"/>
</dbReference>
<evidence type="ECO:0008006" key="6">
    <source>
        <dbReference type="Google" id="ProtNLM"/>
    </source>
</evidence>
<proteinExistence type="predicted"/>
<dbReference type="EMBL" id="MFZI01000001">
    <property type="protein sequence ID" value="OGK22301.1"/>
    <property type="molecule type" value="Genomic_DNA"/>
</dbReference>
<name>A0A1F7GTY8_9BACT</name>
<dbReference type="Proteomes" id="UP000177026">
    <property type="component" value="Unassembled WGS sequence"/>
</dbReference>
<dbReference type="CDD" id="cd03809">
    <property type="entry name" value="GT4_MtfB-like"/>
    <property type="match status" value="1"/>
</dbReference>
<reference evidence="4 5" key="1">
    <citation type="journal article" date="2016" name="Nat. Commun.">
        <title>Thousands of microbial genomes shed light on interconnected biogeochemical processes in an aquifer system.</title>
        <authorList>
            <person name="Anantharaman K."/>
            <person name="Brown C.T."/>
            <person name="Hug L.A."/>
            <person name="Sharon I."/>
            <person name="Castelle C.J."/>
            <person name="Probst A.J."/>
            <person name="Thomas B.C."/>
            <person name="Singh A."/>
            <person name="Wilkins M.J."/>
            <person name="Karaoz U."/>
            <person name="Brodie E.L."/>
            <person name="Williams K.H."/>
            <person name="Hubbard S.S."/>
            <person name="Banfield J.F."/>
        </authorList>
    </citation>
    <scope>NUCLEOTIDE SEQUENCE [LARGE SCALE GENOMIC DNA]</scope>
</reference>
<accession>A0A1F7GTY8</accession>
<evidence type="ECO:0000313" key="4">
    <source>
        <dbReference type="EMBL" id="OGK22301.1"/>
    </source>
</evidence>
<sequence length="386" mass="45556">MVKIGIDARLYSHTGVGTYLRNLLFYLEKKVTNTVFFYIYLLDENYPTVHFKSSQFIKRAVSSRWHSFSEQIWFAKKIYEDRLDLMHFTYFSYPVLYRKKFIATIHDVTPLFYKTGRASMKNPLTYEIKHQVFKFVIAEQVKNAHAIITPTKAVKKDLEKIYGQNYSKKIYPIYEGIDYELINPNFPALPASQQGEPAGRQFPVFKQITGLKSKMEDDSFFIYVGNFYPHKNVERLIKAFARIKERMKLILIGPADFFSTYLLRLINELGQKDRILFFHNPKREELVYFYKNALALVHPSLSEGFGLPIIEASYFKTPIIASDIDVFKELLKDKYISFNPLDEDDMQKKMEFFLERKLKIHSAHILDKFSFEKMTEETFSLYKSSL</sequence>
<evidence type="ECO:0000259" key="2">
    <source>
        <dbReference type="Pfam" id="PF00534"/>
    </source>
</evidence>
<dbReference type="Pfam" id="PF13439">
    <property type="entry name" value="Glyco_transf_4"/>
    <property type="match status" value="1"/>
</dbReference>
<evidence type="ECO:0000313" key="5">
    <source>
        <dbReference type="Proteomes" id="UP000177026"/>
    </source>
</evidence>
<dbReference type="InterPro" id="IPR001296">
    <property type="entry name" value="Glyco_trans_1"/>
</dbReference>
<dbReference type="SUPFAM" id="SSF53756">
    <property type="entry name" value="UDP-Glycosyltransferase/glycogen phosphorylase"/>
    <property type="match status" value="1"/>
</dbReference>
<dbReference type="AlphaFoldDB" id="A0A1F7GTY8"/>
<dbReference type="Gene3D" id="3.40.50.2000">
    <property type="entry name" value="Glycogen Phosphorylase B"/>
    <property type="match status" value="2"/>
</dbReference>